<feature type="transmembrane region" description="Helical" evidence="6">
    <location>
        <begin position="248"/>
        <end position="268"/>
    </location>
</feature>
<organism evidence="7 8">
    <name type="scientific">Leucocoprinus leucothites</name>
    <dbReference type="NCBI Taxonomy" id="201217"/>
    <lineage>
        <taxon>Eukaryota</taxon>
        <taxon>Fungi</taxon>
        <taxon>Dikarya</taxon>
        <taxon>Basidiomycota</taxon>
        <taxon>Agaricomycotina</taxon>
        <taxon>Agaricomycetes</taxon>
        <taxon>Agaricomycetidae</taxon>
        <taxon>Agaricales</taxon>
        <taxon>Agaricineae</taxon>
        <taxon>Agaricaceae</taxon>
        <taxon>Leucocoprinus</taxon>
    </lineage>
</organism>
<comment type="subcellular location">
    <subcellularLocation>
        <location evidence="1">Membrane</location>
        <topology evidence="1">Multi-pass membrane protein</topology>
    </subcellularLocation>
</comment>
<gene>
    <name evidence="7" type="ORF">D9756_008266</name>
</gene>
<dbReference type="Pfam" id="PF05653">
    <property type="entry name" value="Mg_trans_NIPA"/>
    <property type="match status" value="1"/>
</dbReference>
<feature type="transmembrane region" description="Helical" evidence="6">
    <location>
        <begin position="151"/>
        <end position="170"/>
    </location>
</feature>
<dbReference type="Proteomes" id="UP000559027">
    <property type="component" value="Unassembled WGS sequence"/>
</dbReference>
<evidence type="ECO:0000256" key="1">
    <source>
        <dbReference type="ARBA" id="ARBA00004141"/>
    </source>
</evidence>
<proteinExistence type="predicted"/>
<sequence>MVEDKYIGLALAVSSSLAIGTSFIITKKAATFGLNDAAERNAYGAQASDNLAYLKNPIWWAGMSTLVLGEVANFAAYTFAPPILVTPLGALSVLIGAVLASFLLNEELGHLGRLGCTLCLIGSLIIVLHAPEDKPVETVDEILHYALHPGFLLYCFTVLVFSLIMIYAIVPRYGRSNPVVYISICSLVGSVSVMAIKGFGVAVKLTLGGKNQFTHPSTYVFGIVVALCIVVQMNYFNKALDTFSTNVVNPMYYVGFSSATIVASLILFQGFNTTDGTNTISLLMGFIVTFLGVHLLNISRIPSTPIDANGHSALEGGLLNPRLSLQGRASLDGWSGIASDRADFTATGTGAAGGRTHHRRSSSSMFRNQHGGRTETLFNAFDGPDGLDAGESVGLHELREEEEYSSDDADERTRLHNSTSISNRANGHIIKPGGGSKPTTPKPTSPAPPASASRSHSHSPIPRDQPQSLGDVRLHSR</sequence>
<feature type="transmembrane region" description="Helical" evidence="6">
    <location>
        <begin position="6"/>
        <end position="25"/>
    </location>
</feature>
<dbReference type="AlphaFoldDB" id="A0A8H5D0H1"/>
<feature type="region of interest" description="Disordered" evidence="5">
    <location>
        <begin position="397"/>
        <end position="477"/>
    </location>
</feature>
<feature type="transmembrane region" description="Helical" evidence="6">
    <location>
        <begin position="111"/>
        <end position="131"/>
    </location>
</feature>
<keyword evidence="3 6" id="KW-1133">Transmembrane helix</keyword>
<reference evidence="7 8" key="1">
    <citation type="journal article" date="2020" name="ISME J.">
        <title>Uncovering the hidden diversity of litter-decomposition mechanisms in mushroom-forming fungi.</title>
        <authorList>
            <person name="Floudas D."/>
            <person name="Bentzer J."/>
            <person name="Ahren D."/>
            <person name="Johansson T."/>
            <person name="Persson P."/>
            <person name="Tunlid A."/>
        </authorList>
    </citation>
    <scope>NUCLEOTIDE SEQUENCE [LARGE SCALE GENOMIC DNA]</scope>
    <source>
        <strain evidence="7 8">CBS 146.42</strain>
    </source>
</reference>
<dbReference type="InterPro" id="IPR037185">
    <property type="entry name" value="EmrE-like"/>
</dbReference>
<feature type="transmembrane region" description="Helical" evidence="6">
    <location>
        <begin position="219"/>
        <end position="236"/>
    </location>
</feature>
<dbReference type="PANTHER" id="PTHR12570:SF85">
    <property type="entry name" value="DUF803 DOMAIN MEMBRANE PROTEIN (AFU_ORTHOLOGUE AFUA_1G15880)"/>
    <property type="match status" value="1"/>
</dbReference>
<accession>A0A8H5D0H1</accession>
<comment type="caution">
    <text evidence="7">The sequence shown here is derived from an EMBL/GenBank/DDBJ whole genome shotgun (WGS) entry which is preliminary data.</text>
</comment>
<evidence type="ECO:0008006" key="9">
    <source>
        <dbReference type="Google" id="ProtNLM"/>
    </source>
</evidence>
<dbReference type="InterPro" id="IPR008521">
    <property type="entry name" value="Mg_trans_NIPA"/>
</dbReference>
<name>A0A8H5D0H1_9AGAR</name>
<evidence type="ECO:0000256" key="4">
    <source>
        <dbReference type="ARBA" id="ARBA00023136"/>
    </source>
</evidence>
<protein>
    <recommendedName>
        <fullName evidence="9">DUF803-domain-containing protein</fullName>
    </recommendedName>
</protein>
<dbReference type="GO" id="GO:0016020">
    <property type="term" value="C:membrane"/>
    <property type="evidence" value="ECO:0007669"/>
    <property type="project" value="UniProtKB-SubCell"/>
</dbReference>
<evidence type="ECO:0000256" key="6">
    <source>
        <dbReference type="SAM" id="Phobius"/>
    </source>
</evidence>
<dbReference type="EMBL" id="JAACJO010000013">
    <property type="protein sequence ID" value="KAF5351255.1"/>
    <property type="molecule type" value="Genomic_DNA"/>
</dbReference>
<feature type="compositionally biased region" description="Acidic residues" evidence="5">
    <location>
        <begin position="400"/>
        <end position="410"/>
    </location>
</feature>
<evidence type="ECO:0000256" key="3">
    <source>
        <dbReference type="ARBA" id="ARBA00022989"/>
    </source>
</evidence>
<feature type="compositionally biased region" description="Low complexity" evidence="5">
    <location>
        <begin position="450"/>
        <end position="462"/>
    </location>
</feature>
<feature type="compositionally biased region" description="Polar residues" evidence="5">
    <location>
        <begin position="416"/>
        <end position="425"/>
    </location>
</feature>
<dbReference type="GO" id="GO:0015095">
    <property type="term" value="F:magnesium ion transmembrane transporter activity"/>
    <property type="evidence" value="ECO:0007669"/>
    <property type="project" value="InterPro"/>
</dbReference>
<evidence type="ECO:0000256" key="2">
    <source>
        <dbReference type="ARBA" id="ARBA00022692"/>
    </source>
</evidence>
<evidence type="ECO:0000313" key="7">
    <source>
        <dbReference type="EMBL" id="KAF5351255.1"/>
    </source>
</evidence>
<feature type="transmembrane region" description="Helical" evidence="6">
    <location>
        <begin position="280"/>
        <end position="298"/>
    </location>
</feature>
<dbReference type="PANTHER" id="PTHR12570">
    <property type="match status" value="1"/>
</dbReference>
<keyword evidence="4 6" id="KW-0472">Membrane</keyword>
<evidence type="ECO:0000313" key="8">
    <source>
        <dbReference type="Proteomes" id="UP000559027"/>
    </source>
</evidence>
<keyword evidence="2 6" id="KW-0812">Transmembrane</keyword>
<dbReference type="SUPFAM" id="SSF103481">
    <property type="entry name" value="Multidrug resistance efflux transporter EmrE"/>
    <property type="match status" value="1"/>
</dbReference>
<keyword evidence="8" id="KW-1185">Reference proteome</keyword>
<feature type="compositionally biased region" description="Pro residues" evidence="5">
    <location>
        <begin position="440"/>
        <end position="449"/>
    </location>
</feature>
<feature type="transmembrane region" description="Helical" evidence="6">
    <location>
        <begin position="83"/>
        <end position="104"/>
    </location>
</feature>
<feature type="region of interest" description="Disordered" evidence="5">
    <location>
        <begin position="346"/>
        <end position="370"/>
    </location>
</feature>
<dbReference type="OrthoDB" id="6428174at2759"/>
<feature type="transmembrane region" description="Helical" evidence="6">
    <location>
        <begin position="179"/>
        <end position="199"/>
    </location>
</feature>
<evidence type="ECO:0000256" key="5">
    <source>
        <dbReference type="SAM" id="MobiDB-lite"/>
    </source>
</evidence>